<dbReference type="AlphaFoldDB" id="A0A8H6YUG9"/>
<evidence type="ECO:0000313" key="2">
    <source>
        <dbReference type="Proteomes" id="UP000623467"/>
    </source>
</evidence>
<comment type="caution">
    <text evidence="1">The sequence shown here is derived from an EMBL/GenBank/DDBJ whole genome shotgun (WGS) entry which is preliminary data.</text>
</comment>
<gene>
    <name evidence="1" type="ORF">MSAN_00915300</name>
</gene>
<organism evidence="1 2">
    <name type="scientific">Mycena sanguinolenta</name>
    <dbReference type="NCBI Taxonomy" id="230812"/>
    <lineage>
        <taxon>Eukaryota</taxon>
        <taxon>Fungi</taxon>
        <taxon>Dikarya</taxon>
        <taxon>Basidiomycota</taxon>
        <taxon>Agaricomycotina</taxon>
        <taxon>Agaricomycetes</taxon>
        <taxon>Agaricomycetidae</taxon>
        <taxon>Agaricales</taxon>
        <taxon>Marasmiineae</taxon>
        <taxon>Mycenaceae</taxon>
        <taxon>Mycena</taxon>
    </lineage>
</organism>
<evidence type="ECO:0000313" key="1">
    <source>
        <dbReference type="EMBL" id="KAF7366578.1"/>
    </source>
</evidence>
<accession>A0A8H6YUG9</accession>
<sequence length="204" mass="22865">MPSRLYDPTLFRPPTLSAPGAHQETQRLYHATFSTRGSVDKYRWRTMRNQDLSWRRAAYCTSKRFVLYCVLGINAITGGKRDEKPPNGLQDYVVGGKQPWLDGIATEPGVVRQFVAMKLGHGYTIEEQLSETKIGGIQIDVFPSVQGLVKFRRDPTQFPGFVLDQSPRQLAIKPKEKFVMTSTSVFLAGKAAVALTQLFVVNSL</sequence>
<dbReference type="OrthoDB" id="3058199at2759"/>
<keyword evidence="2" id="KW-1185">Reference proteome</keyword>
<dbReference type="EMBL" id="JACAZH010000006">
    <property type="protein sequence ID" value="KAF7366578.1"/>
    <property type="molecule type" value="Genomic_DNA"/>
</dbReference>
<dbReference type="Proteomes" id="UP000623467">
    <property type="component" value="Unassembled WGS sequence"/>
</dbReference>
<name>A0A8H6YUG9_9AGAR</name>
<proteinExistence type="predicted"/>
<reference evidence="1" key="1">
    <citation type="submission" date="2020-05" db="EMBL/GenBank/DDBJ databases">
        <title>Mycena genomes resolve the evolution of fungal bioluminescence.</title>
        <authorList>
            <person name="Tsai I.J."/>
        </authorList>
    </citation>
    <scope>NUCLEOTIDE SEQUENCE</scope>
    <source>
        <strain evidence="1">160909Yilan</strain>
    </source>
</reference>
<protein>
    <submittedName>
        <fullName evidence="1">Integral membrane protein</fullName>
    </submittedName>
</protein>